<feature type="region of interest" description="Disordered" evidence="1">
    <location>
        <begin position="266"/>
        <end position="285"/>
    </location>
</feature>
<comment type="caution">
    <text evidence="2">The sequence shown here is derived from an EMBL/GenBank/DDBJ whole genome shotgun (WGS) entry which is preliminary data.</text>
</comment>
<evidence type="ECO:0000313" key="3">
    <source>
        <dbReference type="Proteomes" id="UP000660729"/>
    </source>
</evidence>
<reference evidence="2" key="1">
    <citation type="submission" date="2020-04" db="EMBL/GenBank/DDBJ databases">
        <title>Draft genome resource of the tomato pathogen Pseudocercospora fuligena.</title>
        <authorList>
            <person name="Zaccaron A."/>
        </authorList>
    </citation>
    <scope>NUCLEOTIDE SEQUENCE</scope>
    <source>
        <strain evidence="2">PF001</strain>
    </source>
</reference>
<organism evidence="2 3">
    <name type="scientific">Pseudocercospora fuligena</name>
    <dbReference type="NCBI Taxonomy" id="685502"/>
    <lineage>
        <taxon>Eukaryota</taxon>
        <taxon>Fungi</taxon>
        <taxon>Dikarya</taxon>
        <taxon>Ascomycota</taxon>
        <taxon>Pezizomycotina</taxon>
        <taxon>Dothideomycetes</taxon>
        <taxon>Dothideomycetidae</taxon>
        <taxon>Mycosphaerellales</taxon>
        <taxon>Mycosphaerellaceae</taxon>
        <taxon>Pseudocercospora</taxon>
    </lineage>
</organism>
<dbReference type="EMBL" id="JABCIY010000148">
    <property type="protein sequence ID" value="KAF7192237.1"/>
    <property type="molecule type" value="Genomic_DNA"/>
</dbReference>
<accession>A0A8H6VJ20</accession>
<dbReference type="Proteomes" id="UP000660729">
    <property type="component" value="Unassembled WGS sequence"/>
</dbReference>
<sequence>MWMFLSLLIGLSAAQSPAFEYGVYSSNTCVKRSVIVYTSESSTYFVTDIGSTSFAATSTFCPNATVSTEIVTTALPPSTITIYQQGTPSATGGGPTTSETVLSDTGFEGGNDTPFNSSASSPQVTASVVSSSTGPLPAYDGDNYLLITFGTSSSGVGKRQAAASQTYNVTSVYAANAGSSYTFSAYAAQAQNGDVAPQCSLTICGNVACSAAFPLTASYSQYSYQYTAQSTRQDATATFIVQCAQAAYVALDSVSVVANTPGSSGQATQTVTQTITPSTGGRPTQTVTQTVDRTVTATLQQGPSTLVQTATAAAQTSVVPVTYTTTRLITTTLDGSTTVLTTTVPTVILSTIVATASPSLIPITQTETQLITTSLNGSTVVLTSTVPTVIWSTVYATATPDPQTITFDRTATTVAWTTATQTATLNQTIDNPITTTTTITSTLNVTTTQPASIVVETSFATATSLVTYTAVSSYPLNASTSVTTATTTLLLTTTIDRPSIINLTTTATETSILTETRTPFNISVTYPQVTLTPLPTTELVTITLDPSTITNTLTETPLPVTETSVQSFPAVTNTLNQTHTLTNTFNQTFTATFSQTTTFTYTQNVTMSLPYTIGSTDIDYLLSSGQDFCTSFMSYAAPTTWLTQTQTPTQVATRTSSTGITASVTGATITQAGIAWKRQEAEASGVVTSPPASIATPLEYTTVDYVPPYSAVILASTALVSVLPNGTDANNDIPISGAQVGRRQFIIPTPTSIAGWPSCLISQACAAIATGTFTATSTTEAPSSTTVQTYTSTSTTQVSPCPVPSQLPDYLDFTPIYGTWVNQAPGTNPSGSGFQSEVAVQFPMTLCIAGRCNSVLTIGTDGYLYFTDSWTGQQVVLNIFRGMGLYLYGGGNGIYYRITGSQGSRQIVISWFASTYQYGHETNHFTVTFFEGSGTIQLKYFDVVQVDPRAYASISINGATTSIVQQWMTFFQPGWQYTLTTNSGSTSVGVAQSTHSRIDCCTKGGWHSCTEFQPAQLDPILT</sequence>
<dbReference type="AlphaFoldDB" id="A0A8H6VJ20"/>
<protein>
    <submittedName>
        <fullName evidence="2">Uncharacterized protein</fullName>
    </submittedName>
</protein>
<feature type="region of interest" description="Disordered" evidence="1">
    <location>
        <begin position="85"/>
        <end position="121"/>
    </location>
</feature>
<name>A0A8H6VJ20_9PEZI</name>
<keyword evidence="3" id="KW-1185">Reference proteome</keyword>
<evidence type="ECO:0000256" key="1">
    <source>
        <dbReference type="SAM" id="MobiDB-lite"/>
    </source>
</evidence>
<evidence type="ECO:0000313" key="2">
    <source>
        <dbReference type="EMBL" id="KAF7192237.1"/>
    </source>
</evidence>
<gene>
    <name evidence="2" type="ORF">HII31_06269</name>
</gene>
<proteinExistence type="predicted"/>
<dbReference type="OrthoDB" id="3647980at2759"/>